<organism evidence="1 2">
    <name type="scientific">Streptomyces cellulosae</name>
    <dbReference type="NCBI Taxonomy" id="1968"/>
    <lineage>
        <taxon>Bacteria</taxon>
        <taxon>Bacillati</taxon>
        <taxon>Actinomycetota</taxon>
        <taxon>Actinomycetes</taxon>
        <taxon>Kitasatosporales</taxon>
        <taxon>Streptomycetaceae</taxon>
        <taxon>Streptomyces</taxon>
    </lineage>
</organism>
<dbReference type="EMBL" id="JBITDC010000001">
    <property type="protein sequence ID" value="MFI5673464.1"/>
    <property type="molecule type" value="Genomic_DNA"/>
</dbReference>
<reference evidence="1 2" key="1">
    <citation type="submission" date="2024-10" db="EMBL/GenBank/DDBJ databases">
        <title>The Natural Products Discovery Center: Release of the First 8490 Sequenced Strains for Exploring Actinobacteria Biosynthetic Diversity.</title>
        <authorList>
            <person name="Kalkreuter E."/>
            <person name="Kautsar S.A."/>
            <person name="Yang D."/>
            <person name="Bader C.D."/>
            <person name="Teijaro C.N."/>
            <person name="Fluegel L."/>
            <person name="Davis C.M."/>
            <person name="Simpson J.R."/>
            <person name="Lauterbach L."/>
            <person name="Steele A.D."/>
            <person name="Gui C."/>
            <person name="Meng S."/>
            <person name="Li G."/>
            <person name="Viehrig K."/>
            <person name="Ye F."/>
            <person name="Su P."/>
            <person name="Kiefer A.F."/>
            <person name="Nichols A."/>
            <person name="Cepeda A.J."/>
            <person name="Yan W."/>
            <person name="Fan B."/>
            <person name="Jiang Y."/>
            <person name="Adhikari A."/>
            <person name="Zheng C.-J."/>
            <person name="Schuster L."/>
            <person name="Cowan T.M."/>
            <person name="Smanski M.J."/>
            <person name="Chevrette M.G."/>
            <person name="De Carvalho L.P.S."/>
            <person name="Shen B."/>
        </authorList>
    </citation>
    <scope>NUCLEOTIDE SEQUENCE [LARGE SCALE GENOMIC DNA]</scope>
    <source>
        <strain evidence="1 2">NPDC051599</strain>
    </source>
</reference>
<protein>
    <submittedName>
        <fullName evidence="1">Uncharacterized protein</fullName>
    </submittedName>
</protein>
<evidence type="ECO:0000313" key="1">
    <source>
        <dbReference type="EMBL" id="MFI5673464.1"/>
    </source>
</evidence>
<keyword evidence="2" id="KW-1185">Reference proteome</keyword>
<gene>
    <name evidence="1" type="ORF">ACIA8P_02165</name>
</gene>
<comment type="caution">
    <text evidence="1">The sequence shown here is derived from an EMBL/GenBank/DDBJ whole genome shotgun (WGS) entry which is preliminary data.</text>
</comment>
<evidence type="ECO:0000313" key="2">
    <source>
        <dbReference type="Proteomes" id="UP001612415"/>
    </source>
</evidence>
<dbReference type="Proteomes" id="UP001612415">
    <property type="component" value="Unassembled WGS sequence"/>
</dbReference>
<proteinExistence type="predicted"/>
<dbReference type="RefSeq" id="WP_398654814.1">
    <property type="nucleotide sequence ID" value="NZ_JBITDC010000001.1"/>
</dbReference>
<sequence>MTRRNAPPTLHISFDVRGYLLIRQLHHWAALLFQRRSARPGVVPGTGRGSA</sequence>
<name>A0ABW7XTQ1_STRCE</name>
<accession>A0ABW7XTQ1</accession>